<gene>
    <name evidence="1" type="ORF">WKW80_35395</name>
</gene>
<accession>A0ABU8WD60</accession>
<keyword evidence="2" id="KW-1185">Reference proteome</keyword>
<dbReference type="EMBL" id="JBBKZV010000056">
    <property type="protein sequence ID" value="MEJ8827211.1"/>
    <property type="molecule type" value="Genomic_DNA"/>
</dbReference>
<evidence type="ECO:0000313" key="2">
    <source>
        <dbReference type="Proteomes" id="UP001363010"/>
    </source>
</evidence>
<name>A0ABU8WD60_9BURK</name>
<dbReference type="Proteomes" id="UP001363010">
    <property type="component" value="Unassembled WGS sequence"/>
</dbReference>
<proteinExistence type="predicted"/>
<evidence type="ECO:0000313" key="1">
    <source>
        <dbReference type="EMBL" id="MEJ8827211.1"/>
    </source>
</evidence>
<reference evidence="1 2" key="1">
    <citation type="submission" date="2024-03" db="EMBL/GenBank/DDBJ databases">
        <title>Novel species of the genus Variovorax.</title>
        <authorList>
            <person name="Liu Q."/>
            <person name="Xin Y.-H."/>
        </authorList>
    </citation>
    <scope>NUCLEOTIDE SEQUENCE [LARGE SCALE GENOMIC DNA]</scope>
    <source>
        <strain evidence="1 2">KACC 18501</strain>
    </source>
</reference>
<organism evidence="1 2">
    <name type="scientific">Variovorax humicola</name>
    <dbReference type="NCBI Taxonomy" id="1769758"/>
    <lineage>
        <taxon>Bacteria</taxon>
        <taxon>Pseudomonadati</taxon>
        <taxon>Pseudomonadota</taxon>
        <taxon>Betaproteobacteria</taxon>
        <taxon>Burkholderiales</taxon>
        <taxon>Comamonadaceae</taxon>
        <taxon>Variovorax</taxon>
    </lineage>
</organism>
<comment type="caution">
    <text evidence="1">The sequence shown here is derived from an EMBL/GenBank/DDBJ whole genome shotgun (WGS) entry which is preliminary data.</text>
</comment>
<sequence>MMTVDVLRPPPEVWRRMSGWISTLASNDAFMTRKLCRCHIGNLSLAAPQPRFCLTSKDVGLNGNVERAYMVGWRYLACAEGEAIAFAELAAEGPSAIGDDIVLSESPVVQATASVLESLKGGYDNGLRTHALGILSVPSLHAEFIWLRHRRSAASRDRFIPVLLPNRGRLLQVLRLSELMKVLVDAKVELRLEGTPALVGNLLKELPA</sequence>
<protein>
    <submittedName>
        <fullName evidence="1">Uncharacterized protein</fullName>
    </submittedName>
</protein>
<dbReference type="RefSeq" id="WP_340368240.1">
    <property type="nucleotide sequence ID" value="NZ_JBBKZV010000056.1"/>
</dbReference>